<reference evidence="3" key="1">
    <citation type="submission" date="2016-10" db="EMBL/GenBank/DDBJ databases">
        <authorList>
            <person name="Varghese N."/>
        </authorList>
    </citation>
    <scope>NUCLEOTIDE SEQUENCE [LARGE SCALE GENOMIC DNA]</scope>
    <source>
        <strain evidence="3">DSM 45096 / BCRC 16803 / CGMCC 4.1857 / CIP 109030 / JCM 12277 / KCTC 19219 / NBRC 100920 / 33214</strain>
    </source>
</reference>
<accession>A0A1H7T564</accession>
<dbReference type="AlphaFoldDB" id="A0A1H7T564"/>
<sequence length="151" mass="16309">MPIDPAVIGSRSPQHSQEVERGRLRFFAHATGQADPVHTDLEAAKAAGHRDLPVPPTFLFCLDMDNPRRGDFLAGLGVDVRTVLHGGQKFEYHAQAYAGDTLTFATEVVDVYAKRGGALEFIVRATEVTRDGELIATLTGTIVVRDPKAAA</sequence>
<dbReference type="InterPro" id="IPR029069">
    <property type="entry name" value="HotDog_dom_sf"/>
</dbReference>
<dbReference type="OrthoDB" id="5415111at2"/>
<evidence type="ECO:0000313" key="2">
    <source>
        <dbReference type="EMBL" id="SEL79426.1"/>
    </source>
</evidence>
<feature type="domain" description="FAS1-like dehydratase" evidence="1">
    <location>
        <begin position="6"/>
        <end position="137"/>
    </location>
</feature>
<gene>
    <name evidence="2" type="ORF">SAMN05414137_11357</name>
</gene>
<protein>
    <submittedName>
        <fullName evidence="2">Acyl dehydratase</fullName>
    </submittedName>
</protein>
<dbReference type="STRING" id="235985.SAMN05414137_11357"/>
<keyword evidence="3" id="KW-1185">Reference proteome</keyword>
<proteinExistence type="predicted"/>
<dbReference type="RefSeq" id="WP_042444108.1">
    <property type="nucleotide sequence ID" value="NZ_BBPN01000006.1"/>
</dbReference>
<dbReference type="SUPFAM" id="SSF54637">
    <property type="entry name" value="Thioesterase/thiol ester dehydrase-isomerase"/>
    <property type="match status" value="1"/>
</dbReference>
<evidence type="ECO:0000313" key="3">
    <source>
        <dbReference type="Proteomes" id="UP000183015"/>
    </source>
</evidence>
<dbReference type="Pfam" id="PF13452">
    <property type="entry name" value="FAS1_DH_region"/>
    <property type="match status" value="1"/>
</dbReference>
<dbReference type="Proteomes" id="UP000183015">
    <property type="component" value="Unassembled WGS sequence"/>
</dbReference>
<dbReference type="InterPro" id="IPR039569">
    <property type="entry name" value="FAS1-like_DH_region"/>
</dbReference>
<organism evidence="2 3">
    <name type="scientific">Streptacidiphilus jiangxiensis</name>
    <dbReference type="NCBI Taxonomy" id="235985"/>
    <lineage>
        <taxon>Bacteria</taxon>
        <taxon>Bacillati</taxon>
        <taxon>Actinomycetota</taxon>
        <taxon>Actinomycetes</taxon>
        <taxon>Kitasatosporales</taxon>
        <taxon>Streptomycetaceae</taxon>
        <taxon>Streptacidiphilus</taxon>
    </lineage>
</organism>
<name>A0A1H7T564_STRJI</name>
<evidence type="ECO:0000259" key="1">
    <source>
        <dbReference type="Pfam" id="PF13452"/>
    </source>
</evidence>
<dbReference type="CDD" id="cd03441">
    <property type="entry name" value="R_hydratase_like"/>
    <property type="match status" value="1"/>
</dbReference>
<dbReference type="InterPro" id="IPR016709">
    <property type="entry name" value="HadA-like"/>
</dbReference>
<dbReference type="EMBL" id="FOAZ01000013">
    <property type="protein sequence ID" value="SEL79426.1"/>
    <property type="molecule type" value="Genomic_DNA"/>
</dbReference>
<dbReference type="eggNOG" id="COG2030">
    <property type="taxonomic scope" value="Bacteria"/>
</dbReference>
<dbReference type="PIRSF" id="PIRSF018072">
    <property type="entry name" value="UCP018072"/>
    <property type="match status" value="1"/>
</dbReference>
<dbReference type="Gene3D" id="3.10.129.10">
    <property type="entry name" value="Hotdog Thioesterase"/>
    <property type="match status" value="1"/>
</dbReference>